<keyword evidence="5" id="KW-1185">Reference proteome</keyword>
<evidence type="ECO:0000259" key="2">
    <source>
        <dbReference type="Pfam" id="PF01205"/>
    </source>
</evidence>
<dbReference type="RefSeq" id="WP_050739987.1">
    <property type="nucleotide sequence ID" value="NZ_LGYO01000021.1"/>
</dbReference>
<evidence type="ECO:0000259" key="3">
    <source>
        <dbReference type="Pfam" id="PF09186"/>
    </source>
</evidence>
<name>A0A0L6U0F5_9FIRM</name>
<dbReference type="PANTHER" id="PTHR16301:SF20">
    <property type="entry name" value="IMPACT FAMILY MEMBER YIGZ"/>
    <property type="match status" value="1"/>
</dbReference>
<dbReference type="AlphaFoldDB" id="A0A0L6U0F5"/>
<dbReference type="GO" id="GO:0006446">
    <property type="term" value="P:regulation of translational initiation"/>
    <property type="evidence" value="ECO:0007669"/>
    <property type="project" value="TreeGrafter"/>
</dbReference>
<dbReference type="InterPro" id="IPR036956">
    <property type="entry name" value="Impact_N_sf"/>
</dbReference>
<accession>A0A0L6U0F5</accession>
<feature type="domain" description="Impact N-terminal" evidence="2">
    <location>
        <begin position="18"/>
        <end position="123"/>
    </location>
</feature>
<dbReference type="InterPro" id="IPR023582">
    <property type="entry name" value="Impact"/>
</dbReference>
<dbReference type="STRING" id="52689.AKG39_08625"/>
<dbReference type="NCBIfam" id="TIGR00257">
    <property type="entry name" value="IMPACT_YIGZ"/>
    <property type="match status" value="1"/>
</dbReference>
<dbReference type="InterPro" id="IPR015269">
    <property type="entry name" value="UPF0029_Impact_C"/>
</dbReference>
<dbReference type="PATRIC" id="fig|52689.4.peg.932"/>
<dbReference type="InterPro" id="IPR015796">
    <property type="entry name" value="Impact_YigZ-like"/>
</dbReference>
<dbReference type="Pfam" id="PF09186">
    <property type="entry name" value="DUF1949"/>
    <property type="match status" value="1"/>
</dbReference>
<dbReference type="InterPro" id="IPR020569">
    <property type="entry name" value="UPF0029_Impact_CS"/>
</dbReference>
<dbReference type="Proteomes" id="UP000036873">
    <property type="component" value="Unassembled WGS sequence"/>
</dbReference>
<evidence type="ECO:0008006" key="6">
    <source>
        <dbReference type="Google" id="ProtNLM"/>
    </source>
</evidence>
<dbReference type="PANTHER" id="PTHR16301">
    <property type="entry name" value="IMPACT-RELATED"/>
    <property type="match status" value="1"/>
</dbReference>
<comment type="caution">
    <text evidence="4">The sequence shown here is derived from an EMBL/GenBank/DDBJ whole genome shotgun (WGS) entry which is preliminary data.</text>
</comment>
<dbReference type="Gene3D" id="3.30.230.30">
    <property type="entry name" value="Impact, N-terminal domain"/>
    <property type="match status" value="1"/>
</dbReference>
<gene>
    <name evidence="4" type="ORF">AKG39_08625</name>
</gene>
<dbReference type="SUPFAM" id="SSF54211">
    <property type="entry name" value="Ribosomal protein S5 domain 2-like"/>
    <property type="match status" value="1"/>
</dbReference>
<dbReference type="PROSITE" id="PS00910">
    <property type="entry name" value="UPF0029"/>
    <property type="match status" value="1"/>
</dbReference>
<dbReference type="SUPFAM" id="SSF54980">
    <property type="entry name" value="EF-G C-terminal domain-like"/>
    <property type="match status" value="1"/>
</dbReference>
<comment type="similarity">
    <text evidence="1">Belongs to the IMPACT family.</text>
</comment>
<protein>
    <recommendedName>
        <fullName evidence="6">YigZ family protein</fullName>
    </recommendedName>
</protein>
<dbReference type="InterPro" id="IPR020568">
    <property type="entry name" value="Ribosomal_Su5_D2-typ_SF"/>
</dbReference>
<dbReference type="Pfam" id="PF01205">
    <property type="entry name" value="Impact_N"/>
    <property type="match status" value="1"/>
</dbReference>
<dbReference type="InterPro" id="IPR035647">
    <property type="entry name" value="EFG_III/V"/>
</dbReference>
<dbReference type="OrthoDB" id="9813771at2"/>
<organism evidence="4 5">
    <name type="scientific">Acetobacterium bakii</name>
    <dbReference type="NCBI Taxonomy" id="52689"/>
    <lineage>
        <taxon>Bacteria</taxon>
        <taxon>Bacillati</taxon>
        <taxon>Bacillota</taxon>
        <taxon>Clostridia</taxon>
        <taxon>Eubacteriales</taxon>
        <taxon>Eubacteriaceae</taxon>
        <taxon>Acetobacterium</taxon>
    </lineage>
</organism>
<evidence type="ECO:0000256" key="1">
    <source>
        <dbReference type="ARBA" id="ARBA00007665"/>
    </source>
</evidence>
<dbReference type="InterPro" id="IPR001498">
    <property type="entry name" value="Impact_N"/>
</dbReference>
<evidence type="ECO:0000313" key="5">
    <source>
        <dbReference type="Proteomes" id="UP000036873"/>
    </source>
</evidence>
<dbReference type="EMBL" id="LGYO01000021">
    <property type="protein sequence ID" value="KNZ41996.1"/>
    <property type="molecule type" value="Genomic_DNA"/>
</dbReference>
<proteinExistence type="inferred from homology"/>
<feature type="domain" description="UPF0029" evidence="3">
    <location>
        <begin position="141"/>
        <end position="193"/>
    </location>
</feature>
<reference evidence="5" key="1">
    <citation type="submission" date="2015-07" db="EMBL/GenBank/DDBJ databases">
        <title>Draft genome sequence of Acetobacterium bakii DSM 8293, a potential psychrophilic chemical producer through syngas fermentation.</title>
        <authorList>
            <person name="Song Y."/>
            <person name="Hwang S."/>
            <person name="Cho B.-K."/>
        </authorList>
    </citation>
    <scope>NUCLEOTIDE SEQUENCE [LARGE SCALE GENOMIC DNA]</scope>
    <source>
        <strain evidence="5">DSM 8239</strain>
    </source>
</reference>
<dbReference type="GO" id="GO:0005737">
    <property type="term" value="C:cytoplasm"/>
    <property type="evidence" value="ECO:0007669"/>
    <property type="project" value="TreeGrafter"/>
</dbReference>
<sequence>MDDYKTVLIANETESEVKKSRFIGMVFHVEDETAVEGILTEVRKKHYKATHVCWAYVLNASPKRQKASDDGEPSGTAGKPILDVINHRELRDVLVVVIRYFGGVKLGTGGLIRAYGGAAGDVLNQSRIIKKQFSDQLEIMVSYSGYGNLMSGLSEKEIMAVHEDFGENVTLSFFIPVAETPAFLAWVLDQTNANSEVTMGEQAYVDVAESLDK</sequence>
<evidence type="ECO:0000313" key="4">
    <source>
        <dbReference type="EMBL" id="KNZ41996.1"/>
    </source>
</evidence>